<keyword evidence="1" id="KW-0472">Membrane</keyword>
<dbReference type="SUPFAM" id="SSF55874">
    <property type="entry name" value="ATPase domain of HSP90 chaperone/DNA topoisomerase II/histidine kinase"/>
    <property type="match status" value="1"/>
</dbReference>
<dbReference type="InterPro" id="IPR050640">
    <property type="entry name" value="Bact_2-comp_sensor_kinase"/>
</dbReference>
<reference evidence="4" key="1">
    <citation type="submission" date="2011-08" db="EMBL/GenBank/DDBJ databases">
        <title>The complete genome of Muricauda ruestringensis DSM 13258.</title>
        <authorList>
            <person name="Lucas S."/>
            <person name="Han J."/>
            <person name="Lapidus A."/>
            <person name="Bruce D."/>
            <person name="Goodwin L."/>
            <person name="Pitluck S."/>
            <person name="Peters L."/>
            <person name="Kyrpides N."/>
            <person name="Mavromatis K."/>
            <person name="Ivanova N."/>
            <person name="Ovchinnikova G."/>
            <person name="Teshima H."/>
            <person name="Detter J.C."/>
            <person name="Tapia R."/>
            <person name="Han C."/>
            <person name="Land M."/>
            <person name="Hauser L."/>
            <person name="Markowitz V."/>
            <person name="Cheng J.-F."/>
            <person name="Hugenholtz P."/>
            <person name="Woyke T."/>
            <person name="Wu D."/>
            <person name="Spring S."/>
            <person name="Schroeder M."/>
            <person name="Brambilla E."/>
            <person name="Klenk H.-P."/>
            <person name="Eisen J.A."/>
        </authorList>
    </citation>
    <scope>NUCLEOTIDE SEQUENCE [LARGE SCALE GENOMIC DNA]</scope>
    <source>
        <strain evidence="4">DSM 13258 / LMG 19739 / B1</strain>
    </source>
</reference>
<dbReference type="eggNOG" id="COG2972">
    <property type="taxonomic scope" value="Bacteria"/>
</dbReference>
<feature type="transmembrane region" description="Helical" evidence="1">
    <location>
        <begin position="113"/>
        <end position="135"/>
    </location>
</feature>
<keyword evidence="1" id="KW-0812">Transmembrane</keyword>
<dbReference type="PANTHER" id="PTHR34220">
    <property type="entry name" value="SENSOR HISTIDINE KINASE YPDA"/>
    <property type="match status" value="1"/>
</dbReference>
<dbReference type="HOGENOM" id="CLU_020473_1_0_10"/>
<dbReference type="InterPro" id="IPR036890">
    <property type="entry name" value="HATPase_C_sf"/>
</dbReference>
<evidence type="ECO:0000313" key="4">
    <source>
        <dbReference type="Proteomes" id="UP000008908"/>
    </source>
</evidence>
<dbReference type="GO" id="GO:0000155">
    <property type="term" value="F:phosphorelay sensor kinase activity"/>
    <property type="evidence" value="ECO:0007669"/>
    <property type="project" value="InterPro"/>
</dbReference>
<sequence length="342" mass="39732">MKIRNYEEPFRVKEILIHFFAWLCLASFPLFISFSIFSEFHPVAFVRVLLPLMLFYVNYALLVPNFLLKKRILAYIGISITFLIGFEVLALQIPTLIPIDQLDLSPDSFIYKIRYVVIGFALTAFFLFGGIVRLMKHIYIRDRSLQQKDIRKTRTELEYLKAQLNPHFLFNSLNCIYSLVRDNSNEASNAVIILSELMRYTLYESNQDRVLLSKDIENIKNYVSLQKLRLSNSEKVNLEIKGDYEKQRIAPLIMMTFIENAFKYGTDYDGRTEVNIVIQVIGNHLFFNISNLKGNRNIDENNSGIGLNNVKGRLNLLYPHLHSLEIDKGGSIFNVKLHLTLD</sequence>
<dbReference type="KEGG" id="mrs:Murru_0196"/>
<proteinExistence type="predicted"/>
<dbReference type="AlphaFoldDB" id="G2PR71"/>
<evidence type="ECO:0000313" key="3">
    <source>
        <dbReference type="EMBL" id="AEM69252.1"/>
    </source>
</evidence>
<dbReference type="Proteomes" id="UP000008908">
    <property type="component" value="Chromosome"/>
</dbReference>
<reference evidence="3 4" key="2">
    <citation type="journal article" date="2012" name="Stand. Genomic Sci.">
        <title>Complete genome sequence of the facultatively anaerobic, appendaged bacterium Muricauda ruestringensis type strain (B1(T)).</title>
        <authorList>
            <person name="Huntemann M."/>
            <person name="Teshima H."/>
            <person name="Lapidus A."/>
            <person name="Nolan M."/>
            <person name="Lucas S."/>
            <person name="Hammon N."/>
            <person name="Deshpande S."/>
            <person name="Cheng J.F."/>
            <person name="Tapia R."/>
            <person name="Goodwin L.A."/>
            <person name="Pitluck S."/>
            <person name="Liolios K."/>
            <person name="Pagani I."/>
            <person name="Ivanova N."/>
            <person name="Mavromatis K."/>
            <person name="Mikhailova N."/>
            <person name="Pati A."/>
            <person name="Chen A."/>
            <person name="Palaniappan K."/>
            <person name="Land M."/>
            <person name="Hauser L."/>
            <person name="Pan C."/>
            <person name="Brambilla E.M."/>
            <person name="Rohde M."/>
            <person name="Spring S."/>
            <person name="Goker M."/>
            <person name="Detter J.C."/>
            <person name="Bristow J."/>
            <person name="Eisen J.A."/>
            <person name="Markowitz V."/>
            <person name="Hugenholtz P."/>
            <person name="Kyrpides N.C."/>
            <person name="Klenk H.P."/>
            <person name="Woyke T."/>
        </authorList>
    </citation>
    <scope>NUCLEOTIDE SEQUENCE [LARGE SCALE GENOMIC DNA]</scope>
    <source>
        <strain evidence="4">DSM 13258 / LMG 19739 / B1</strain>
    </source>
</reference>
<gene>
    <name evidence="3" type="ordered locus">Murru_0196</name>
</gene>
<protein>
    <submittedName>
        <fullName evidence="3">Signal transduction histidine kinase</fullName>
    </submittedName>
</protein>
<evidence type="ECO:0000259" key="2">
    <source>
        <dbReference type="Pfam" id="PF06580"/>
    </source>
</evidence>
<keyword evidence="1" id="KW-1133">Transmembrane helix</keyword>
<evidence type="ECO:0000256" key="1">
    <source>
        <dbReference type="SAM" id="Phobius"/>
    </source>
</evidence>
<name>G2PR71_ALLRU</name>
<dbReference type="RefSeq" id="WP_014031536.1">
    <property type="nucleotide sequence ID" value="NC_015945.1"/>
</dbReference>
<feature type="transmembrane region" description="Helical" evidence="1">
    <location>
        <begin position="73"/>
        <end position="93"/>
    </location>
</feature>
<dbReference type="InterPro" id="IPR010559">
    <property type="entry name" value="Sig_transdc_His_kin_internal"/>
</dbReference>
<feature type="transmembrane region" description="Helical" evidence="1">
    <location>
        <begin position="15"/>
        <end position="37"/>
    </location>
</feature>
<dbReference type="GO" id="GO:0016020">
    <property type="term" value="C:membrane"/>
    <property type="evidence" value="ECO:0007669"/>
    <property type="project" value="InterPro"/>
</dbReference>
<feature type="domain" description="Signal transduction histidine kinase internal region" evidence="2">
    <location>
        <begin position="156"/>
        <end position="232"/>
    </location>
</feature>
<accession>G2PR71</accession>
<dbReference type="Pfam" id="PF06580">
    <property type="entry name" value="His_kinase"/>
    <property type="match status" value="1"/>
</dbReference>
<dbReference type="EMBL" id="CP002999">
    <property type="protein sequence ID" value="AEM69252.1"/>
    <property type="molecule type" value="Genomic_DNA"/>
</dbReference>
<keyword evidence="3" id="KW-0418">Kinase</keyword>
<keyword evidence="3" id="KW-0808">Transferase</keyword>
<dbReference type="OrthoDB" id="9809908at2"/>
<dbReference type="PANTHER" id="PTHR34220:SF7">
    <property type="entry name" value="SENSOR HISTIDINE KINASE YPDA"/>
    <property type="match status" value="1"/>
</dbReference>
<feature type="transmembrane region" description="Helical" evidence="1">
    <location>
        <begin position="43"/>
        <end position="61"/>
    </location>
</feature>
<keyword evidence="4" id="KW-1185">Reference proteome</keyword>
<dbReference type="Gene3D" id="3.30.565.10">
    <property type="entry name" value="Histidine kinase-like ATPase, C-terminal domain"/>
    <property type="match status" value="1"/>
</dbReference>
<dbReference type="STRING" id="886377.Murru_0196"/>
<organism evidence="3 4">
    <name type="scientific">Allomuricauda ruestringensis (strain DSM 13258 / CIP 107369 / LMG 19739 / B1)</name>
    <name type="common">Muricauda ruestringensis</name>
    <dbReference type="NCBI Taxonomy" id="886377"/>
    <lineage>
        <taxon>Bacteria</taxon>
        <taxon>Pseudomonadati</taxon>
        <taxon>Bacteroidota</taxon>
        <taxon>Flavobacteriia</taxon>
        <taxon>Flavobacteriales</taxon>
        <taxon>Flavobacteriaceae</taxon>
        <taxon>Flagellimonas</taxon>
    </lineage>
</organism>